<dbReference type="GO" id="GO:0042802">
    <property type="term" value="F:identical protein binding"/>
    <property type="evidence" value="ECO:0007669"/>
    <property type="project" value="UniProtKB-ARBA"/>
</dbReference>
<comment type="similarity">
    <text evidence="2 5">Belongs to the bacterial histone-like protein family.</text>
</comment>
<dbReference type="Proteomes" id="UP000182101">
    <property type="component" value="Plasmid pAMCP48-600"/>
</dbReference>
<dbReference type="RefSeq" id="WP_071960862.1">
    <property type="nucleotide sequence ID" value="NZ_CP018025.1"/>
</dbReference>
<dbReference type="GO" id="GO:0006270">
    <property type="term" value="P:DNA replication initiation"/>
    <property type="evidence" value="ECO:0007669"/>
    <property type="project" value="UniProtKB-ARBA"/>
</dbReference>
<dbReference type="InterPro" id="IPR010992">
    <property type="entry name" value="IHF-like_DNA-bd_dom_sf"/>
</dbReference>
<evidence type="ECO:0000256" key="4">
    <source>
        <dbReference type="ARBA" id="ARBA00023125"/>
    </source>
</evidence>
<dbReference type="Gene3D" id="4.10.520.10">
    <property type="entry name" value="IHF-like DNA-binding proteins"/>
    <property type="match status" value="1"/>
</dbReference>
<dbReference type="Pfam" id="PF00216">
    <property type="entry name" value="Bac_DNA_binding"/>
    <property type="match status" value="1"/>
</dbReference>
<dbReference type="InterPro" id="IPR020816">
    <property type="entry name" value="Histone-like_DNA-bd_CS"/>
</dbReference>
<sequence>MNKSDLIAKIAEGADISKKTAGDALDAMTASITGALKDGDSVALIGFGTFSVRERSARKGRNPQTGETIDIAAGKNVGFKAGKELKEAVQ</sequence>
<protein>
    <submittedName>
        <fullName evidence="6">DNA-binding protein HU</fullName>
    </submittedName>
</protein>
<dbReference type="GO" id="GO:0005829">
    <property type="term" value="C:cytosol"/>
    <property type="evidence" value="ECO:0007669"/>
    <property type="project" value="TreeGrafter"/>
</dbReference>
<comment type="function">
    <text evidence="1">Histone-like DNA-binding protein which is capable of wrapping DNA to stabilize it, and thus to prevent its denaturation under extreme environmental conditions.</text>
</comment>
<keyword evidence="6" id="KW-0614">Plasmid</keyword>
<dbReference type="GO" id="GO:1990178">
    <property type="term" value="C:HU-DNA complex"/>
    <property type="evidence" value="ECO:0007669"/>
    <property type="project" value="UniProtKB-ARBA"/>
</dbReference>
<dbReference type="GO" id="GO:0006351">
    <property type="term" value="P:DNA-templated transcription"/>
    <property type="evidence" value="ECO:0007669"/>
    <property type="project" value="UniProtKB-ARBA"/>
</dbReference>
<dbReference type="SMART" id="SM00411">
    <property type="entry name" value="BHL"/>
    <property type="match status" value="1"/>
</dbReference>
<evidence type="ECO:0000313" key="7">
    <source>
        <dbReference type="Proteomes" id="UP000182101"/>
    </source>
</evidence>
<dbReference type="GO" id="GO:0030261">
    <property type="term" value="P:chromosome condensation"/>
    <property type="evidence" value="ECO:0007669"/>
    <property type="project" value="UniProtKB-KW"/>
</dbReference>
<geneLocation type="plasmid" evidence="7">
    <name>pamcp48-600</name>
</geneLocation>
<evidence type="ECO:0000313" key="6">
    <source>
        <dbReference type="EMBL" id="APD92249.1"/>
    </source>
</evidence>
<dbReference type="InterPro" id="IPR000119">
    <property type="entry name" value="Hist_DNA-bd"/>
</dbReference>
<dbReference type="PRINTS" id="PR01727">
    <property type="entry name" value="DNABINDINGHU"/>
</dbReference>
<dbReference type="GO" id="GO:1990103">
    <property type="term" value="C:DnaA-HU complex"/>
    <property type="evidence" value="ECO:0007669"/>
    <property type="project" value="UniProtKB-ARBA"/>
</dbReference>
<dbReference type="FunFam" id="4.10.520.10:FF:000001">
    <property type="entry name" value="DNA-binding protein HU"/>
    <property type="match status" value="1"/>
</dbReference>
<dbReference type="PANTHER" id="PTHR33175">
    <property type="entry name" value="DNA-BINDING PROTEIN HU"/>
    <property type="match status" value="1"/>
</dbReference>
<dbReference type="EMBL" id="CP018025">
    <property type="protein sequence ID" value="APD92249.1"/>
    <property type="molecule type" value="Genomic_DNA"/>
</dbReference>
<dbReference type="GO" id="GO:0030527">
    <property type="term" value="F:structural constituent of chromatin"/>
    <property type="evidence" value="ECO:0007669"/>
    <property type="project" value="InterPro"/>
</dbReference>
<reference evidence="6 7" key="1">
    <citation type="submission" date="2016-11" db="EMBL/GenBank/DDBJ databases">
        <title>Networking in microbes: conjugative elements and plasmids in the genus Alteromonas.</title>
        <authorList>
            <person name="Lopez-Perez M."/>
            <person name="Ramon-Marco N."/>
            <person name="Rodriguez-Valera F."/>
        </authorList>
    </citation>
    <scope>NUCLEOTIDE SEQUENCE [LARGE SCALE GENOMIC DNA]</scope>
    <source>
        <strain evidence="6 7">CP48</strain>
        <plasmid evidence="7">pamcp48-600</plasmid>
    </source>
</reference>
<evidence type="ECO:0000256" key="1">
    <source>
        <dbReference type="ARBA" id="ARBA00003819"/>
    </source>
</evidence>
<dbReference type="CDD" id="cd13831">
    <property type="entry name" value="HU"/>
    <property type="match status" value="1"/>
</dbReference>
<accession>A0AAC9JDY3</accession>
<organism evidence="6 7">
    <name type="scientific">Alteromonas mediterranea</name>
    <dbReference type="NCBI Taxonomy" id="314275"/>
    <lineage>
        <taxon>Bacteria</taxon>
        <taxon>Pseudomonadati</taxon>
        <taxon>Pseudomonadota</taxon>
        <taxon>Gammaproteobacteria</taxon>
        <taxon>Alteromonadales</taxon>
        <taxon>Alteromonadaceae</taxon>
        <taxon>Alteromonas/Salinimonas group</taxon>
        <taxon>Alteromonas</taxon>
    </lineage>
</organism>
<keyword evidence="4 6" id="KW-0238">DNA-binding</keyword>
<evidence type="ECO:0000256" key="5">
    <source>
        <dbReference type="RuleBase" id="RU003939"/>
    </source>
</evidence>
<gene>
    <name evidence="6" type="ORF">BM524_20245</name>
</gene>
<name>A0AAC9JDY3_9ALTE</name>
<dbReference type="PROSITE" id="PS00045">
    <property type="entry name" value="HISTONE_LIKE"/>
    <property type="match status" value="1"/>
</dbReference>
<evidence type="ECO:0000256" key="2">
    <source>
        <dbReference type="ARBA" id="ARBA00010529"/>
    </source>
</evidence>
<evidence type="ECO:0000256" key="3">
    <source>
        <dbReference type="ARBA" id="ARBA00023067"/>
    </source>
</evidence>
<dbReference type="GO" id="GO:0003677">
    <property type="term" value="F:DNA binding"/>
    <property type="evidence" value="ECO:0007669"/>
    <property type="project" value="UniProtKB-KW"/>
</dbReference>
<dbReference type="AlphaFoldDB" id="A0AAC9JDY3"/>
<dbReference type="PANTHER" id="PTHR33175:SF3">
    <property type="entry name" value="DNA-BINDING PROTEIN HU-BETA"/>
    <property type="match status" value="1"/>
</dbReference>
<proteinExistence type="inferred from homology"/>
<dbReference type="SUPFAM" id="SSF47729">
    <property type="entry name" value="IHF-like DNA-binding proteins"/>
    <property type="match status" value="1"/>
</dbReference>
<keyword evidence="3" id="KW-0226">DNA condensation</keyword>